<evidence type="ECO:0000259" key="1">
    <source>
        <dbReference type="PROSITE" id="PS51819"/>
    </source>
</evidence>
<comment type="caution">
    <text evidence="2">The sequence shown here is derived from an EMBL/GenBank/DDBJ whole genome shotgun (WGS) entry which is preliminary data.</text>
</comment>
<proteinExistence type="predicted"/>
<feature type="domain" description="VOC" evidence="1">
    <location>
        <begin position="2"/>
        <end position="126"/>
    </location>
</feature>
<reference evidence="2 3" key="1">
    <citation type="submission" date="2020-04" db="EMBL/GenBank/DDBJ databases">
        <title>Draft genome of Pyxidicoccus fallax type strain.</title>
        <authorList>
            <person name="Whitworth D.E."/>
        </authorList>
    </citation>
    <scope>NUCLEOTIDE SEQUENCE [LARGE SCALE GENOMIC DNA]</scope>
    <source>
        <strain evidence="2 3">DSM 14698</strain>
    </source>
</reference>
<name>A0A848LIT5_9BACT</name>
<evidence type="ECO:0000313" key="2">
    <source>
        <dbReference type="EMBL" id="NMO17645.1"/>
    </source>
</evidence>
<dbReference type="Pfam" id="PF00903">
    <property type="entry name" value="Glyoxalase"/>
    <property type="match status" value="1"/>
</dbReference>
<dbReference type="EMBL" id="JABBJJ010000105">
    <property type="protein sequence ID" value="NMO17645.1"/>
    <property type="molecule type" value="Genomic_DNA"/>
</dbReference>
<dbReference type="PROSITE" id="PS51819">
    <property type="entry name" value="VOC"/>
    <property type="match status" value="1"/>
</dbReference>
<accession>A0A848LIT5</accession>
<keyword evidence="3" id="KW-1185">Reference proteome</keyword>
<dbReference type="PANTHER" id="PTHR21366:SF22">
    <property type="entry name" value="VOC DOMAIN-CONTAINING PROTEIN"/>
    <property type="match status" value="1"/>
</dbReference>
<dbReference type="Gene3D" id="3.10.180.10">
    <property type="entry name" value="2,3-Dihydroxybiphenyl 1,2-Dioxygenase, domain 1"/>
    <property type="match status" value="1"/>
</dbReference>
<evidence type="ECO:0000313" key="3">
    <source>
        <dbReference type="Proteomes" id="UP000518300"/>
    </source>
</evidence>
<dbReference type="Proteomes" id="UP000518300">
    <property type="component" value="Unassembled WGS sequence"/>
</dbReference>
<organism evidence="2 3">
    <name type="scientific">Pyxidicoccus fallax</name>
    <dbReference type="NCBI Taxonomy" id="394095"/>
    <lineage>
        <taxon>Bacteria</taxon>
        <taxon>Pseudomonadati</taxon>
        <taxon>Myxococcota</taxon>
        <taxon>Myxococcia</taxon>
        <taxon>Myxococcales</taxon>
        <taxon>Cystobacterineae</taxon>
        <taxon>Myxococcaceae</taxon>
        <taxon>Pyxidicoccus</taxon>
    </lineage>
</organism>
<dbReference type="InterPro" id="IPR029068">
    <property type="entry name" value="Glyas_Bleomycin-R_OHBP_Dase"/>
</dbReference>
<dbReference type="InterPro" id="IPR050383">
    <property type="entry name" value="GlyoxalaseI/FosfomycinResist"/>
</dbReference>
<dbReference type="PANTHER" id="PTHR21366">
    <property type="entry name" value="GLYOXALASE FAMILY PROTEIN"/>
    <property type="match status" value="1"/>
</dbReference>
<protein>
    <submittedName>
        <fullName evidence="2">VOC family protein</fullName>
    </submittedName>
</protein>
<dbReference type="AlphaFoldDB" id="A0A848LIT5"/>
<dbReference type="SUPFAM" id="SSF54593">
    <property type="entry name" value="Glyoxalase/Bleomycin resistance protein/Dihydroxybiphenyl dioxygenase"/>
    <property type="match status" value="1"/>
</dbReference>
<dbReference type="InterPro" id="IPR037523">
    <property type="entry name" value="VOC_core"/>
</dbReference>
<gene>
    <name evidence="2" type="ORF">HG543_22680</name>
</gene>
<dbReference type="InterPro" id="IPR004360">
    <property type="entry name" value="Glyas_Fos-R_dOase_dom"/>
</dbReference>
<dbReference type="CDD" id="cd07264">
    <property type="entry name" value="VOC_like"/>
    <property type="match status" value="1"/>
</dbReference>
<dbReference type="RefSeq" id="WP_169346926.1">
    <property type="nucleotide sequence ID" value="NZ_JABBJJ010000105.1"/>
</dbReference>
<sequence>MKLGYVILYVQDVPATVDFYEKAFGLQRRFLHESNTYAEMETGATALAFAVEALAKEHGLTVRPNRAKEDAAAMEVALVTPDVQAAFERAVKAGAHAAANPKQKPWGQTVAYVRDLNGVLVELCTPITT</sequence>